<dbReference type="AlphaFoldDB" id="A0A6L2P532"/>
<reference evidence="1" key="1">
    <citation type="journal article" date="2019" name="Sci. Rep.">
        <title>Draft genome of Tanacetum cinerariifolium, the natural source of mosquito coil.</title>
        <authorList>
            <person name="Yamashiro T."/>
            <person name="Shiraishi A."/>
            <person name="Satake H."/>
            <person name="Nakayama K."/>
        </authorList>
    </citation>
    <scope>NUCLEOTIDE SEQUENCE</scope>
</reference>
<proteinExistence type="predicted"/>
<name>A0A6L2P532_TANCI</name>
<gene>
    <name evidence="1" type="ORF">Tci_065424</name>
</gene>
<sequence>MTDKIIGDEGYECREGWWKGKQPKHAFSCNVMLSIGPYKMRSCCVAELQILKKTYKRIVTGLSQPSVGTKAINECLQEKSSLSSLVIGNVPVENERSCIDKLEGTAAQYNYQTIQTSTVSIFCAYNSNMDGKLQKHEGMASKTPVKRD</sequence>
<protein>
    <submittedName>
        <fullName evidence="1">Uncharacterized protein</fullName>
    </submittedName>
</protein>
<comment type="caution">
    <text evidence="1">The sequence shown here is derived from an EMBL/GenBank/DDBJ whole genome shotgun (WGS) entry which is preliminary data.</text>
</comment>
<dbReference type="EMBL" id="BKCJ010010855">
    <property type="protein sequence ID" value="GEU93446.1"/>
    <property type="molecule type" value="Genomic_DNA"/>
</dbReference>
<evidence type="ECO:0000313" key="1">
    <source>
        <dbReference type="EMBL" id="GEU93446.1"/>
    </source>
</evidence>
<accession>A0A6L2P532</accession>
<organism evidence="1">
    <name type="scientific">Tanacetum cinerariifolium</name>
    <name type="common">Dalmatian daisy</name>
    <name type="synonym">Chrysanthemum cinerariifolium</name>
    <dbReference type="NCBI Taxonomy" id="118510"/>
    <lineage>
        <taxon>Eukaryota</taxon>
        <taxon>Viridiplantae</taxon>
        <taxon>Streptophyta</taxon>
        <taxon>Embryophyta</taxon>
        <taxon>Tracheophyta</taxon>
        <taxon>Spermatophyta</taxon>
        <taxon>Magnoliopsida</taxon>
        <taxon>eudicotyledons</taxon>
        <taxon>Gunneridae</taxon>
        <taxon>Pentapetalae</taxon>
        <taxon>asterids</taxon>
        <taxon>campanulids</taxon>
        <taxon>Asterales</taxon>
        <taxon>Asteraceae</taxon>
        <taxon>Asteroideae</taxon>
        <taxon>Anthemideae</taxon>
        <taxon>Anthemidinae</taxon>
        <taxon>Tanacetum</taxon>
    </lineage>
</organism>